<sequence>MSRIWVTGYRSYELGVFKDKDPKVTVLKYALKKRLVEQLEQGMDWLITGGQPGVELWAADLAVELKKDYPQLHLAVFVPFEGFGKNWKEANQAKLAKAKSQADFFAATYKGDYQGPFQLQGYQDFILNHTDGALLVYDNEFEGKSAYDAQAMTRFQEKAPYPVNRLDMEALQEYANDYQEAVNEERWNG</sequence>
<reference evidence="2 3" key="1">
    <citation type="submission" date="2020-02" db="EMBL/GenBank/DDBJ databases">
        <title>Fructobacillus sp. isolated from paper mulberry of Taiwan.</title>
        <authorList>
            <person name="Lin S.-T."/>
        </authorList>
    </citation>
    <scope>NUCLEOTIDE SEQUENCE [LARGE SCALE GENOMIC DNA]</scope>
    <source>
        <strain evidence="2 3">M1-10</strain>
    </source>
</reference>
<dbReference type="Gene3D" id="3.40.50.450">
    <property type="match status" value="1"/>
</dbReference>
<comment type="similarity">
    <text evidence="1">Belongs to the UPF0398 family.</text>
</comment>
<evidence type="ECO:0000256" key="1">
    <source>
        <dbReference type="HAMAP-Rule" id="MF_01575"/>
    </source>
</evidence>
<gene>
    <name evidence="2" type="ORF">G6R27_02040</name>
</gene>
<dbReference type="InterPro" id="IPR010697">
    <property type="entry name" value="YspA"/>
</dbReference>
<keyword evidence="3" id="KW-1185">Reference proteome</keyword>
<evidence type="ECO:0000313" key="2">
    <source>
        <dbReference type="EMBL" id="MBS9334817.1"/>
    </source>
</evidence>
<name>A0ABS5QPS6_9LACO</name>
<comment type="caution">
    <text evidence="2">The sequence shown here is derived from an EMBL/GenBank/DDBJ whole genome shotgun (WGS) entry which is preliminary data.</text>
</comment>
<dbReference type="SUPFAM" id="SSF102405">
    <property type="entry name" value="MCP/YpsA-like"/>
    <property type="match status" value="1"/>
</dbReference>
<protein>
    <recommendedName>
        <fullName evidence="1">UPF0398 protein G6R27_02040</fullName>
    </recommendedName>
</protein>
<dbReference type="Proteomes" id="UP001519418">
    <property type="component" value="Unassembled WGS sequence"/>
</dbReference>
<dbReference type="PANTHER" id="PTHR38440">
    <property type="entry name" value="UPF0398 PROTEIN YPSA"/>
    <property type="match status" value="1"/>
</dbReference>
<proteinExistence type="inferred from homology"/>
<accession>A0ABS5QPS6</accession>
<dbReference type="Pfam" id="PF06908">
    <property type="entry name" value="YpsA"/>
    <property type="match status" value="1"/>
</dbReference>
<organism evidence="2 3">
    <name type="scientific">Fructobacillus papyriferae</name>
    <dbReference type="NCBI Taxonomy" id="2713171"/>
    <lineage>
        <taxon>Bacteria</taxon>
        <taxon>Bacillati</taxon>
        <taxon>Bacillota</taxon>
        <taxon>Bacilli</taxon>
        <taxon>Lactobacillales</taxon>
        <taxon>Lactobacillaceae</taxon>
        <taxon>Fructobacillus</taxon>
    </lineage>
</organism>
<dbReference type="PANTHER" id="PTHR38440:SF1">
    <property type="entry name" value="UPF0398 PROTEIN SPR0331"/>
    <property type="match status" value="1"/>
</dbReference>
<dbReference type="RefSeq" id="WP_213819417.1">
    <property type="nucleotide sequence ID" value="NZ_JAAMFI010000001.1"/>
</dbReference>
<dbReference type="NCBIfam" id="NF010181">
    <property type="entry name" value="PRK13660.1"/>
    <property type="match status" value="1"/>
</dbReference>
<dbReference type="PIRSF" id="PIRSF021290">
    <property type="entry name" value="DUF1273"/>
    <property type="match status" value="1"/>
</dbReference>
<dbReference type="HAMAP" id="MF_01575">
    <property type="entry name" value="UPF0398"/>
    <property type="match status" value="1"/>
</dbReference>
<dbReference type="EMBL" id="JAAMFI010000001">
    <property type="protein sequence ID" value="MBS9334817.1"/>
    <property type="molecule type" value="Genomic_DNA"/>
</dbReference>
<evidence type="ECO:0000313" key="3">
    <source>
        <dbReference type="Proteomes" id="UP001519418"/>
    </source>
</evidence>